<proteinExistence type="predicted"/>
<dbReference type="PANTHER" id="PTHR34216:SF11">
    <property type="entry name" value="CHITOOLIGOSACCHARIDE DEACETYLASE"/>
    <property type="match status" value="1"/>
</dbReference>
<feature type="domain" description="NodB homology" evidence="4">
    <location>
        <begin position="115"/>
        <end position="341"/>
    </location>
</feature>
<sequence length="341" mass="35495">MRRSTVFLSAAVLLLGATSCAGHAQGGSAPAPAASATLAGSSPSAPPRPESVQADELGQVPVLMYHQLSDHPASVYDRTPADFRTELERLARENYVAITAAEFTSGRIDIPAGTHPVVLTFDDSTNSQVRLDEKGDPAPDSALGILLDVAKAHPAFRARATFFVNGSAFSTTGTAKALGWLTRHNFEVGNHTLHHSNLATLDAAAVQEAIASEQAEITAVVPGAAVQSLALPYGAMPKPGSLAVAGGAGNVSYQHHGVYLVGSNPSRSPFDASFDPAAIPRIRSEAATGPEAAFGSTTWLDRLAANPADRYTSAGDPDHVTFPRAKAAKLAKSLQSRARPY</sequence>
<evidence type="ECO:0000256" key="1">
    <source>
        <dbReference type="ARBA" id="ARBA00022729"/>
    </source>
</evidence>
<dbReference type="Proteomes" id="UP001500305">
    <property type="component" value="Unassembled WGS sequence"/>
</dbReference>
<evidence type="ECO:0000256" key="3">
    <source>
        <dbReference type="SAM" id="SignalP"/>
    </source>
</evidence>
<reference evidence="5 6" key="1">
    <citation type="journal article" date="2019" name="Int. J. Syst. Evol. Microbiol.">
        <title>The Global Catalogue of Microorganisms (GCM) 10K type strain sequencing project: providing services to taxonomists for standard genome sequencing and annotation.</title>
        <authorList>
            <consortium name="The Broad Institute Genomics Platform"/>
            <consortium name="The Broad Institute Genome Sequencing Center for Infectious Disease"/>
            <person name="Wu L."/>
            <person name="Ma J."/>
        </authorList>
    </citation>
    <scope>NUCLEOTIDE SEQUENCE [LARGE SCALE GENOMIC DNA]</scope>
    <source>
        <strain evidence="5 6">JCM 7356</strain>
    </source>
</reference>
<protein>
    <submittedName>
        <fullName evidence="5">Polysaccharide deacetylase family protein</fullName>
    </submittedName>
</protein>
<dbReference type="InterPro" id="IPR002509">
    <property type="entry name" value="NODB_dom"/>
</dbReference>
<dbReference type="InterPro" id="IPR011330">
    <property type="entry name" value="Glyco_hydro/deAcase_b/a-brl"/>
</dbReference>
<dbReference type="RefSeq" id="WP_344636150.1">
    <property type="nucleotide sequence ID" value="NZ_BAAATR010000007.1"/>
</dbReference>
<comment type="caution">
    <text evidence="5">The sequence shown here is derived from an EMBL/GenBank/DDBJ whole genome shotgun (WGS) entry which is preliminary data.</text>
</comment>
<dbReference type="Pfam" id="PF01522">
    <property type="entry name" value="Polysacc_deac_1"/>
    <property type="match status" value="1"/>
</dbReference>
<keyword evidence="6" id="KW-1185">Reference proteome</keyword>
<dbReference type="PANTHER" id="PTHR34216">
    <property type="match status" value="1"/>
</dbReference>
<dbReference type="Gene3D" id="3.20.20.370">
    <property type="entry name" value="Glycoside hydrolase/deacetylase"/>
    <property type="match status" value="1"/>
</dbReference>
<feature type="compositionally biased region" description="Low complexity" evidence="2">
    <location>
        <begin position="24"/>
        <end position="43"/>
    </location>
</feature>
<name>A0ABN3DSA6_9ACTN</name>
<keyword evidence="1 3" id="KW-0732">Signal</keyword>
<evidence type="ECO:0000259" key="4">
    <source>
        <dbReference type="PROSITE" id="PS51677"/>
    </source>
</evidence>
<dbReference type="InterPro" id="IPR051398">
    <property type="entry name" value="Polysacch_Deacetylase"/>
</dbReference>
<feature type="signal peptide" evidence="3">
    <location>
        <begin position="1"/>
        <end position="24"/>
    </location>
</feature>
<evidence type="ECO:0000313" key="5">
    <source>
        <dbReference type="EMBL" id="GAA2240563.1"/>
    </source>
</evidence>
<evidence type="ECO:0000313" key="6">
    <source>
        <dbReference type="Proteomes" id="UP001500305"/>
    </source>
</evidence>
<accession>A0ABN3DSA6</accession>
<organism evidence="5 6">
    <name type="scientific">Kitasatospora cystarginea</name>
    <dbReference type="NCBI Taxonomy" id="58350"/>
    <lineage>
        <taxon>Bacteria</taxon>
        <taxon>Bacillati</taxon>
        <taxon>Actinomycetota</taxon>
        <taxon>Actinomycetes</taxon>
        <taxon>Kitasatosporales</taxon>
        <taxon>Streptomycetaceae</taxon>
        <taxon>Kitasatospora</taxon>
    </lineage>
</organism>
<evidence type="ECO:0000256" key="2">
    <source>
        <dbReference type="SAM" id="MobiDB-lite"/>
    </source>
</evidence>
<dbReference type="PROSITE" id="PS51677">
    <property type="entry name" value="NODB"/>
    <property type="match status" value="1"/>
</dbReference>
<feature type="chain" id="PRO_5045390354" evidence="3">
    <location>
        <begin position="25"/>
        <end position="341"/>
    </location>
</feature>
<dbReference type="SUPFAM" id="SSF88713">
    <property type="entry name" value="Glycoside hydrolase/deacetylase"/>
    <property type="match status" value="1"/>
</dbReference>
<dbReference type="PROSITE" id="PS51257">
    <property type="entry name" value="PROKAR_LIPOPROTEIN"/>
    <property type="match status" value="1"/>
</dbReference>
<dbReference type="EMBL" id="BAAATR010000007">
    <property type="protein sequence ID" value="GAA2240563.1"/>
    <property type="molecule type" value="Genomic_DNA"/>
</dbReference>
<gene>
    <name evidence="5" type="ORF">GCM10010430_22530</name>
</gene>
<feature type="region of interest" description="Disordered" evidence="2">
    <location>
        <begin position="24"/>
        <end position="52"/>
    </location>
</feature>